<dbReference type="CDD" id="cd06718">
    <property type="entry name" value="PDZ_Par6-like"/>
    <property type="match status" value="1"/>
</dbReference>
<dbReference type="PANTHER" id="PTHR46150">
    <property type="entry name" value="RHO GTPASE-ACTIVATING PROTEIN 100F"/>
    <property type="match status" value="1"/>
</dbReference>
<feature type="compositionally biased region" description="Low complexity" evidence="1">
    <location>
        <begin position="144"/>
        <end position="161"/>
    </location>
</feature>
<evidence type="ECO:0000313" key="4">
    <source>
        <dbReference type="RefSeq" id="XP_052132649.1"/>
    </source>
</evidence>
<feature type="domain" description="PDZ" evidence="2">
    <location>
        <begin position="8"/>
        <end position="78"/>
    </location>
</feature>
<dbReference type="InterPro" id="IPR036034">
    <property type="entry name" value="PDZ_sf"/>
</dbReference>
<feature type="region of interest" description="Disordered" evidence="1">
    <location>
        <begin position="119"/>
        <end position="165"/>
    </location>
</feature>
<dbReference type="GeneID" id="127752101"/>
<evidence type="ECO:0000256" key="1">
    <source>
        <dbReference type="SAM" id="MobiDB-lite"/>
    </source>
</evidence>
<dbReference type="GO" id="GO:0016477">
    <property type="term" value="P:cell migration"/>
    <property type="evidence" value="ECO:0007669"/>
    <property type="project" value="TreeGrafter"/>
</dbReference>
<evidence type="ECO:0000259" key="2">
    <source>
        <dbReference type="PROSITE" id="PS50106"/>
    </source>
</evidence>
<dbReference type="GO" id="GO:0097060">
    <property type="term" value="C:synaptic membrane"/>
    <property type="evidence" value="ECO:0007669"/>
    <property type="project" value="TreeGrafter"/>
</dbReference>
<name>A0A9C6XB51_FRAOC</name>
<dbReference type="PANTHER" id="PTHR46150:SF3">
    <property type="entry name" value="RHO GTPASE-ACTIVATING PROTEIN 100F"/>
    <property type="match status" value="1"/>
</dbReference>
<dbReference type="AlphaFoldDB" id="A0A9C6XB51"/>
<gene>
    <name evidence="4" type="primary">LOC127752101</name>
</gene>
<proteinExistence type="predicted"/>
<dbReference type="GO" id="GO:0046578">
    <property type="term" value="P:regulation of Ras protein signal transduction"/>
    <property type="evidence" value="ECO:0007669"/>
    <property type="project" value="TreeGrafter"/>
</dbReference>
<dbReference type="GO" id="GO:0005096">
    <property type="term" value="F:GTPase activator activity"/>
    <property type="evidence" value="ECO:0007669"/>
    <property type="project" value="TreeGrafter"/>
</dbReference>
<dbReference type="GO" id="GO:0030030">
    <property type="term" value="P:cell projection organization"/>
    <property type="evidence" value="ECO:0007669"/>
    <property type="project" value="TreeGrafter"/>
</dbReference>
<dbReference type="KEGG" id="foc:127752101"/>
<dbReference type="PROSITE" id="PS50106">
    <property type="entry name" value="PDZ"/>
    <property type="match status" value="1"/>
</dbReference>
<dbReference type="Pfam" id="PF00595">
    <property type="entry name" value="PDZ"/>
    <property type="match status" value="1"/>
</dbReference>
<dbReference type="SMART" id="SM00228">
    <property type="entry name" value="PDZ"/>
    <property type="match status" value="1"/>
</dbReference>
<organism evidence="3 4">
    <name type="scientific">Frankliniella occidentalis</name>
    <name type="common">Western flower thrips</name>
    <name type="synonym">Euthrips occidentalis</name>
    <dbReference type="NCBI Taxonomy" id="133901"/>
    <lineage>
        <taxon>Eukaryota</taxon>
        <taxon>Metazoa</taxon>
        <taxon>Ecdysozoa</taxon>
        <taxon>Arthropoda</taxon>
        <taxon>Hexapoda</taxon>
        <taxon>Insecta</taxon>
        <taxon>Pterygota</taxon>
        <taxon>Neoptera</taxon>
        <taxon>Paraneoptera</taxon>
        <taxon>Thysanoptera</taxon>
        <taxon>Terebrantia</taxon>
        <taxon>Thripoidea</taxon>
        <taxon>Thripidae</taxon>
        <taxon>Frankliniella</taxon>
    </lineage>
</organism>
<evidence type="ECO:0000313" key="3">
    <source>
        <dbReference type="Proteomes" id="UP000504606"/>
    </source>
</evidence>
<sequence length="255" mass="28450">DAKHVVQLVEIVKRPGQTLGLYIREGNGIERSDGVFISRIALESAVYNSGCLRVGDEILAVNLVDVTRMSLDDVVIIMSIPRRLVLVTRQTKGAPPPAQLQQSQPHKPPPVVVIKKEIRDDEEHQQLRDDLHEDSLSRRRGPGSREMSGSRSRLGLSSRMGSHQDIHDGLSSSHNGLGLQGQGIGGLELYYNSRPERSMSTWSYQPPPPVVTERDKPSAPQHFQPYERGYPKTLESLAEKVYAVCSPFTMHLFRS</sequence>
<feature type="non-terminal residue" evidence="4">
    <location>
        <position position="1"/>
    </location>
</feature>
<dbReference type="Gene3D" id="2.30.42.10">
    <property type="match status" value="1"/>
</dbReference>
<dbReference type="InterPro" id="IPR001478">
    <property type="entry name" value="PDZ"/>
</dbReference>
<dbReference type="Proteomes" id="UP000504606">
    <property type="component" value="Unplaced"/>
</dbReference>
<dbReference type="OrthoDB" id="120383at2759"/>
<keyword evidence="3" id="KW-1185">Reference proteome</keyword>
<feature type="compositionally biased region" description="Basic and acidic residues" evidence="1">
    <location>
        <begin position="119"/>
        <end position="137"/>
    </location>
</feature>
<reference evidence="4" key="1">
    <citation type="submission" date="2025-08" db="UniProtKB">
        <authorList>
            <consortium name="RefSeq"/>
        </authorList>
    </citation>
    <scope>IDENTIFICATION</scope>
    <source>
        <tissue evidence="4">Whole organism</tissue>
    </source>
</reference>
<accession>A0A9C6XB51</accession>
<dbReference type="InterPro" id="IPR052118">
    <property type="entry name" value="Rho-GAP_regulator"/>
</dbReference>
<dbReference type="SUPFAM" id="SSF50156">
    <property type="entry name" value="PDZ domain-like"/>
    <property type="match status" value="1"/>
</dbReference>
<dbReference type="RefSeq" id="XP_052132649.1">
    <property type="nucleotide sequence ID" value="XM_052276689.1"/>
</dbReference>
<protein>
    <submittedName>
        <fullName evidence="4">Rho GTPase-activating protein 100F-like</fullName>
    </submittedName>
</protein>